<dbReference type="Proteomes" id="UP000189681">
    <property type="component" value="Unassembled WGS sequence"/>
</dbReference>
<feature type="transmembrane region" description="Helical" evidence="11">
    <location>
        <begin position="125"/>
        <end position="146"/>
    </location>
</feature>
<dbReference type="AlphaFoldDB" id="A0A1V4AS84"/>
<dbReference type="STRING" id="1004156.AYP45_11675"/>
<dbReference type="GO" id="GO:0009252">
    <property type="term" value="P:peptidoglycan biosynthetic process"/>
    <property type="evidence" value="ECO:0007669"/>
    <property type="project" value="UniProtKB-UniRule"/>
</dbReference>
<evidence type="ECO:0000313" key="13">
    <source>
        <dbReference type="Proteomes" id="UP000189681"/>
    </source>
</evidence>
<keyword evidence="3 11" id="KW-0328">Glycosyltransferase</keyword>
<evidence type="ECO:0000256" key="5">
    <source>
        <dbReference type="ARBA" id="ARBA00022692"/>
    </source>
</evidence>
<dbReference type="GO" id="GO:0032153">
    <property type="term" value="C:cell division site"/>
    <property type="evidence" value="ECO:0007669"/>
    <property type="project" value="TreeGrafter"/>
</dbReference>
<dbReference type="NCBIfam" id="TIGR02210">
    <property type="entry name" value="rodA_shape"/>
    <property type="match status" value="1"/>
</dbReference>
<feature type="transmembrane region" description="Helical" evidence="11">
    <location>
        <begin position="267"/>
        <end position="288"/>
    </location>
</feature>
<dbReference type="UniPathway" id="UPA00219"/>
<comment type="catalytic activity">
    <reaction evidence="11">
        <text>[GlcNAc-(1-&gt;4)-Mur2Ac(oyl-L-Ala-gamma-D-Glu-L-Lys-D-Ala-D-Ala)](n)-di-trans,octa-cis-undecaprenyl diphosphate + beta-D-GlcNAc-(1-&gt;4)-Mur2Ac(oyl-L-Ala-gamma-D-Glu-L-Lys-D-Ala-D-Ala)-di-trans,octa-cis-undecaprenyl diphosphate = [GlcNAc-(1-&gt;4)-Mur2Ac(oyl-L-Ala-gamma-D-Glu-L-Lys-D-Ala-D-Ala)](n+1)-di-trans,octa-cis-undecaprenyl diphosphate + di-trans,octa-cis-undecaprenyl diphosphate + H(+)</text>
        <dbReference type="Rhea" id="RHEA:23708"/>
        <dbReference type="Rhea" id="RHEA-COMP:9602"/>
        <dbReference type="Rhea" id="RHEA-COMP:9603"/>
        <dbReference type="ChEBI" id="CHEBI:15378"/>
        <dbReference type="ChEBI" id="CHEBI:58405"/>
        <dbReference type="ChEBI" id="CHEBI:60033"/>
        <dbReference type="ChEBI" id="CHEBI:78435"/>
        <dbReference type="EC" id="2.4.99.28"/>
    </reaction>
</comment>
<keyword evidence="5 11" id="KW-0812">Transmembrane</keyword>
<evidence type="ECO:0000256" key="6">
    <source>
        <dbReference type="ARBA" id="ARBA00022960"/>
    </source>
</evidence>
<keyword evidence="6 11" id="KW-0133">Cell shape</keyword>
<comment type="pathway">
    <text evidence="11">Cell wall biogenesis; peptidoglycan biosynthesis.</text>
</comment>
<dbReference type="InterPro" id="IPR001182">
    <property type="entry name" value="FtsW/RodA"/>
</dbReference>
<organism evidence="12 13">
    <name type="scientific">Candidatus Brocadia carolinensis</name>
    <dbReference type="NCBI Taxonomy" id="1004156"/>
    <lineage>
        <taxon>Bacteria</taxon>
        <taxon>Pseudomonadati</taxon>
        <taxon>Planctomycetota</taxon>
        <taxon>Candidatus Brocadiia</taxon>
        <taxon>Candidatus Brocadiales</taxon>
        <taxon>Candidatus Brocadiaceae</taxon>
        <taxon>Candidatus Brocadia</taxon>
    </lineage>
</organism>
<comment type="caution">
    <text evidence="12">The sequence shown here is derived from an EMBL/GenBank/DDBJ whole genome shotgun (WGS) entry which is preliminary data.</text>
</comment>
<feature type="transmembrane region" description="Helical" evidence="11">
    <location>
        <begin position="176"/>
        <end position="194"/>
    </location>
</feature>
<evidence type="ECO:0000256" key="9">
    <source>
        <dbReference type="ARBA" id="ARBA00023136"/>
    </source>
</evidence>
<gene>
    <name evidence="11" type="primary">rodA</name>
    <name evidence="12" type="ORF">AYP45_11675</name>
</gene>
<comment type="subcellular location">
    <subcellularLocation>
        <location evidence="11">Cell membrane</location>
        <topology evidence="11">Multi-pass membrane protein</topology>
    </subcellularLocation>
    <subcellularLocation>
        <location evidence="1">Membrane</location>
        <topology evidence="1">Multi-pass membrane protein</topology>
    </subcellularLocation>
</comment>
<evidence type="ECO:0000256" key="3">
    <source>
        <dbReference type="ARBA" id="ARBA00022676"/>
    </source>
</evidence>
<evidence type="ECO:0000256" key="4">
    <source>
        <dbReference type="ARBA" id="ARBA00022679"/>
    </source>
</evidence>
<evidence type="ECO:0000256" key="8">
    <source>
        <dbReference type="ARBA" id="ARBA00022989"/>
    </source>
</evidence>
<dbReference type="InterPro" id="IPR011923">
    <property type="entry name" value="RodA/MrdB"/>
</dbReference>
<evidence type="ECO:0000256" key="2">
    <source>
        <dbReference type="ARBA" id="ARBA00022475"/>
    </source>
</evidence>
<evidence type="ECO:0000256" key="11">
    <source>
        <dbReference type="HAMAP-Rule" id="MF_02079"/>
    </source>
</evidence>
<dbReference type="GO" id="GO:0008360">
    <property type="term" value="P:regulation of cell shape"/>
    <property type="evidence" value="ECO:0007669"/>
    <property type="project" value="UniProtKB-KW"/>
</dbReference>
<proteinExistence type="inferred from homology"/>
<dbReference type="HAMAP" id="MF_02079">
    <property type="entry name" value="PGT_RodA"/>
    <property type="match status" value="1"/>
</dbReference>
<evidence type="ECO:0000256" key="10">
    <source>
        <dbReference type="ARBA" id="ARBA00023316"/>
    </source>
</evidence>
<keyword evidence="10 11" id="KW-0961">Cell wall biogenesis/degradation</keyword>
<sequence length="369" mass="41109">MYNTAGSKNFDWLLFPLICIILTIGIFFVWSASSEKFLLKQLVWILMGLTLFFTLLSFDYLSFVNYAYIIYGGVLFLLILLLAFGGSVKGSQRWFSIGAFSIQPSEFMKITLVLTLARFLQYSKYGLGFFDIGISLLLTCVPMALIVKQPDLGTALVMIPILLAVLYTAGIRLYQLALFVGAGIAMSPLLWLFLLKPYQKLRILGFLWPDKTADWGAGYHRLQSLIAVGSGGVLGSGWGNGTQNQMRFLPERHTDFIFAVIAEEWGFLRACFVLLLYIVFITCGIGIARSTRDPCGRLIVVGLVTMFATQIVVNICMTLGIAPIVGITLPFMSYGGSSMLTSFIALSLIFNVKMRSKIDLASKYFYEIR</sequence>
<dbReference type="PANTHER" id="PTHR30474:SF1">
    <property type="entry name" value="PEPTIDOGLYCAN GLYCOSYLTRANSFERASE MRDB"/>
    <property type="match status" value="1"/>
</dbReference>
<feature type="transmembrane region" description="Helical" evidence="11">
    <location>
        <begin position="12"/>
        <end position="30"/>
    </location>
</feature>
<keyword evidence="9 11" id="KW-0472">Membrane</keyword>
<keyword evidence="2 11" id="KW-1003">Cell membrane</keyword>
<protein>
    <recommendedName>
        <fullName evidence="11">Peptidoglycan glycosyltransferase RodA</fullName>
        <shortName evidence="11">PGT</shortName>
        <ecNumber evidence="11">2.4.99.28</ecNumber>
    </recommendedName>
    <alternativeName>
        <fullName evidence="11">Cell elongation protein RodA</fullName>
    </alternativeName>
    <alternativeName>
        <fullName evidence="11">Cell wall polymerase</fullName>
    </alternativeName>
    <alternativeName>
        <fullName evidence="11">Peptidoglycan polymerase</fullName>
        <shortName evidence="11">PG polymerase</shortName>
    </alternativeName>
</protein>
<comment type="function">
    <text evidence="11">Peptidoglycan polymerase that is essential for cell wall elongation.</text>
</comment>
<dbReference type="GO" id="GO:0051301">
    <property type="term" value="P:cell division"/>
    <property type="evidence" value="ECO:0007669"/>
    <property type="project" value="InterPro"/>
</dbReference>
<keyword evidence="8 11" id="KW-1133">Transmembrane helix</keyword>
<comment type="similarity">
    <text evidence="11">Belongs to the SEDS family. MrdB/RodA subfamily.</text>
</comment>
<feature type="transmembrane region" description="Helical" evidence="11">
    <location>
        <begin position="300"/>
        <end position="325"/>
    </location>
</feature>
<feature type="transmembrane region" description="Helical" evidence="11">
    <location>
        <begin position="42"/>
        <end position="60"/>
    </location>
</feature>
<dbReference type="EC" id="2.4.99.28" evidence="11"/>
<dbReference type="PROSITE" id="PS00428">
    <property type="entry name" value="FTSW_RODA_SPOVE"/>
    <property type="match status" value="1"/>
</dbReference>
<dbReference type="InterPro" id="IPR018365">
    <property type="entry name" value="Cell_cycle_FtsW-rel_CS"/>
</dbReference>
<name>A0A1V4AS84_9BACT</name>
<dbReference type="PANTHER" id="PTHR30474">
    <property type="entry name" value="CELL CYCLE PROTEIN"/>
    <property type="match status" value="1"/>
</dbReference>
<feature type="transmembrane region" description="Helical" evidence="11">
    <location>
        <begin position="66"/>
        <end position="84"/>
    </location>
</feature>
<keyword evidence="4 11" id="KW-0808">Transferase</keyword>
<reference evidence="12 13" key="1">
    <citation type="journal article" date="2017" name="Water Res.">
        <title>Discovery and metagenomic analysis of an anammox bacterial enrichment related to Candidatus "Brocadia caroliniensis" in a full-scale glycerol-fed nitritation-denitritation separate centrate treatment process.</title>
        <authorList>
            <person name="Park H."/>
            <person name="Brotto A.C."/>
            <person name="van Loosdrecht M.C."/>
            <person name="Chandran K."/>
        </authorList>
    </citation>
    <scope>NUCLEOTIDE SEQUENCE [LARGE SCALE GENOMIC DNA]</scope>
    <source>
        <strain evidence="12">26THWARD</strain>
    </source>
</reference>
<evidence type="ECO:0000256" key="7">
    <source>
        <dbReference type="ARBA" id="ARBA00022984"/>
    </source>
</evidence>
<dbReference type="Pfam" id="PF01098">
    <property type="entry name" value="FTSW_RODA_SPOVE"/>
    <property type="match status" value="1"/>
</dbReference>
<evidence type="ECO:0000313" key="12">
    <source>
        <dbReference type="EMBL" id="OOP55935.1"/>
    </source>
</evidence>
<feature type="transmembrane region" description="Helical" evidence="11">
    <location>
        <begin position="331"/>
        <end position="350"/>
    </location>
</feature>
<keyword evidence="7 11" id="KW-0573">Peptidoglycan synthesis</keyword>
<accession>A0A1V4AS84</accession>
<dbReference type="GO" id="GO:0008955">
    <property type="term" value="F:peptidoglycan glycosyltransferase activity"/>
    <property type="evidence" value="ECO:0007669"/>
    <property type="project" value="UniProtKB-UniRule"/>
</dbReference>
<evidence type="ECO:0000256" key="1">
    <source>
        <dbReference type="ARBA" id="ARBA00004141"/>
    </source>
</evidence>
<feature type="transmembrane region" description="Helical" evidence="11">
    <location>
        <begin position="152"/>
        <end position="169"/>
    </location>
</feature>
<dbReference type="GO" id="GO:0015648">
    <property type="term" value="F:lipid-linked peptidoglycan transporter activity"/>
    <property type="evidence" value="ECO:0007669"/>
    <property type="project" value="TreeGrafter"/>
</dbReference>
<dbReference type="GO" id="GO:0005886">
    <property type="term" value="C:plasma membrane"/>
    <property type="evidence" value="ECO:0007669"/>
    <property type="project" value="UniProtKB-SubCell"/>
</dbReference>
<dbReference type="GO" id="GO:0071555">
    <property type="term" value="P:cell wall organization"/>
    <property type="evidence" value="ECO:0007669"/>
    <property type="project" value="UniProtKB-KW"/>
</dbReference>
<dbReference type="EMBL" id="AYTS01000107">
    <property type="protein sequence ID" value="OOP55935.1"/>
    <property type="molecule type" value="Genomic_DNA"/>
</dbReference>